<protein>
    <submittedName>
        <fullName evidence="4">Transcriptional regulator, MerR family</fullName>
    </submittedName>
</protein>
<dbReference type="STRING" id="717606.PaecuDRAFT_3692"/>
<dbReference type="Gene3D" id="3.20.80.10">
    <property type="entry name" value="Regulatory factor, effector binding domain"/>
    <property type="match status" value="1"/>
</dbReference>
<gene>
    <name evidence="4" type="ORF">PaecuDRAFT_3692</name>
</gene>
<keyword evidence="5" id="KW-1185">Reference proteome</keyword>
<dbReference type="PROSITE" id="PS00552">
    <property type="entry name" value="HTH_MERR_1"/>
    <property type="match status" value="1"/>
</dbReference>
<feature type="coiled-coil region" evidence="2">
    <location>
        <begin position="82"/>
        <end position="116"/>
    </location>
</feature>
<dbReference type="SUPFAM" id="SSF55136">
    <property type="entry name" value="Probable bacterial effector-binding domain"/>
    <property type="match status" value="1"/>
</dbReference>
<evidence type="ECO:0000256" key="1">
    <source>
        <dbReference type="ARBA" id="ARBA00023125"/>
    </source>
</evidence>
<dbReference type="InterPro" id="IPR047057">
    <property type="entry name" value="MerR_fam"/>
</dbReference>
<evidence type="ECO:0000313" key="5">
    <source>
        <dbReference type="Proteomes" id="UP000005387"/>
    </source>
</evidence>
<evidence type="ECO:0000313" key="4">
    <source>
        <dbReference type="EMBL" id="EFM09643.1"/>
    </source>
</evidence>
<keyword evidence="2" id="KW-0175">Coiled coil</keyword>
<dbReference type="AlphaFoldDB" id="E0IDI8"/>
<dbReference type="InterPro" id="IPR029442">
    <property type="entry name" value="GyrI-like"/>
</dbReference>
<dbReference type="GO" id="GO:0003700">
    <property type="term" value="F:DNA-binding transcription factor activity"/>
    <property type="evidence" value="ECO:0007669"/>
    <property type="project" value="InterPro"/>
</dbReference>
<dbReference type="GO" id="GO:0003677">
    <property type="term" value="F:DNA binding"/>
    <property type="evidence" value="ECO:0007669"/>
    <property type="project" value="UniProtKB-KW"/>
</dbReference>
<feature type="domain" description="HTH merR-type" evidence="3">
    <location>
        <begin position="4"/>
        <end position="74"/>
    </location>
</feature>
<dbReference type="Gene3D" id="1.10.1660.10">
    <property type="match status" value="1"/>
</dbReference>
<dbReference type="Pfam" id="PF06445">
    <property type="entry name" value="GyrI-like"/>
    <property type="match status" value="1"/>
</dbReference>
<organism evidence="4 5">
    <name type="scientific">Paenibacillus curdlanolyticus YK9</name>
    <dbReference type="NCBI Taxonomy" id="717606"/>
    <lineage>
        <taxon>Bacteria</taxon>
        <taxon>Bacillati</taxon>
        <taxon>Bacillota</taxon>
        <taxon>Bacilli</taxon>
        <taxon>Bacillales</taxon>
        <taxon>Paenibacillaceae</taxon>
        <taxon>Paenibacillus</taxon>
    </lineage>
</organism>
<dbReference type="InterPro" id="IPR011256">
    <property type="entry name" value="Reg_factor_effector_dom_sf"/>
</dbReference>
<dbReference type="OrthoDB" id="9773308at2"/>
<dbReference type="RefSeq" id="WP_006039678.1">
    <property type="nucleotide sequence ID" value="NZ_AEDD01000010.1"/>
</dbReference>
<reference evidence="4 5" key="1">
    <citation type="submission" date="2010-07" db="EMBL/GenBank/DDBJ databases">
        <title>The draft genome of Paenibacillus curdlanolyticus YK9.</title>
        <authorList>
            <consortium name="US DOE Joint Genome Institute (JGI-PGF)"/>
            <person name="Lucas S."/>
            <person name="Copeland A."/>
            <person name="Lapidus A."/>
            <person name="Cheng J.-F."/>
            <person name="Bruce D."/>
            <person name="Goodwin L."/>
            <person name="Pitluck S."/>
            <person name="Land M.L."/>
            <person name="Hauser L."/>
            <person name="Chang Y.-J."/>
            <person name="Jeffries C."/>
            <person name="Anderson I.J."/>
            <person name="Johnson E."/>
            <person name="Loganathan U."/>
            <person name="Mulhopadhyay B."/>
            <person name="Kyrpides N."/>
            <person name="Woyke T.J."/>
        </authorList>
    </citation>
    <scope>NUCLEOTIDE SEQUENCE [LARGE SCALE GENOMIC DNA]</scope>
    <source>
        <strain evidence="4 5">YK9</strain>
    </source>
</reference>
<dbReference type="eggNOG" id="COG0789">
    <property type="taxonomic scope" value="Bacteria"/>
</dbReference>
<proteinExistence type="predicted"/>
<accession>E0IDI8</accession>
<dbReference type="SMART" id="SM00422">
    <property type="entry name" value="HTH_MERR"/>
    <property type="match status" value="1"/>
</dbReference>
<dbReference type="InterPro" id="IPR010499">
    <property type="entry name" value="AraC_E-bd"/>
</dbReference>
<name>E0IDI8_9BACL</name>
<dbReference type="PANTHER" id="PTHR30204:SF97">
    <property type="entry name" value="MERR FAMILY REGULATORY PROTEIN"/>
    <property type="match status" value="1"/>
</dbReference>
<sequence>MTQLIKIGLFSTIAQVTIRTLRHYDDFGLLKPAHIDPDTSYRYYTFDQLIRLNQIQAFKDMGLALDQIADLLNRQQPIADTIATIEAKKAELARDIREKHEQLGRLEARLHRLSALEGPPKYEVVMKQVPSLHIVALRRIVPTPLDMPAYRCRMFDELDGWLDGQAFEVQQEYVLYHMTEFVETDFDIEVAVAVSPPKANGKPKMSLQTVTAGAAVPEAIRRYELPSARLVASVVHQGAFMDVKDALLELFDWMGMNGYSPIGPVRELHLFGRENQCVDPQNVIVELQVPIAANERVER</sequence>
<dbReference type="InterPro" id="IPR009061">
    <property type="entry name" value="DNA-bd_dom_put_sf"/>
</dbReference>
<dbReference type="SMART" id="SM00871">
    <property type="entry name" value="AraC_E_bind"/>
    <property type="match status" value="1"/>
</dbReference>
<evidence type="ECO:0000256" key="2">
    <source>
        <dbReference type="SAM" id="Coils"/>
    </source>
</evidence>
<evidence type="ECO:0000259" key="3">
    <source>
        <dbReference type="PROSITE" id="PS50937"/>
    </source>
</evidence>
<dbReference type="CDD" id="cd01107">
    <property type="entry name" value="HTH_BmrR"/>
    <property type="match status" value="1"/>
</dbReference>
<dbReference type="Proteomes" id="UP000005387">
    <property type="component" value="Unassembled WGS sequence"/>
</dbReference>
<dbReference type="Pfam" id="PF13411">
    <property type="entry name" value="MerR_1"/>
    <property type="match status" value="1"/>
</dbReference>
<dbReference type="InterPro" id="IPR000551">
    <property type="entry name" value="MerR-type_HTH_dom"/>
</dbReference>
<dbReference type="PROSITE" id="PS50937">
    <property type="entry name" value="HTH_MERR_2"/>
    <property type="match status" value="1"/>
</dbReference>
<dbReference type="PANTHER" id="PTHR30204">
    <property type="entry name" value="REDOX-CYCLING DRUG-SENSING TRANSCRIPTIONAL ACTIVATOR SOXR"/>
    <property type="match status" value="1"/>
</dbReference>
<dbReference type="SUPFAM" id="SSF46955">
    <property type="entry name" value="Putative DNA-binding domain"/>
    <property type="match status" value="1"/>
</dbReference>
<keyword evidence="1" id="KW-0238">DNA-binding</keyword>
<dbReference type="EMBL" id="AEDD01000010">
    <property type="protein sequence ID" value="EFM09643.1"/>
    <property type="molecule type" value="Genomic_DNA"/>
</dbReference>